<dbReference type="InterPro" id="IPR044816">
    <property type="entry name" value="BURP"/>
</dbReference>
<feature type="domain" description="BURP" evidence="3">
    <location>
        <begin position="566"/>
        <end position="777"/>
    </location>
</feature>
<feature type="region of interest" description="Disordered" evidence="1">
    <location>
        <begin position="532"/>
        <end position="559"/>
    </location>
</feature>
<feature type="chain" id="PRO_5030817856" description="BURP domain-containing protein" evidence="2">
    <location>
        <begin position="22"/>
        <end position="777"/>
    </location>
</feature>
<protein>
    <recommendedName>
        <fullName evidence="3">BURP domain-containing protein</fullName>
    </recommendedName>
</protein>
<dbReference type="Gramene" id="AUR62009353-RA">
    <property type="protein sequence ID" value="AUR62009353-RA:cds"/>
    <property type="gene ID" value="AUR62009353"/>
</dbReference>
<name>A0A803LBW4_CHEQI</name>
<reference evidence="4" key="1">
    <citation type="journal article" date="2017" name="Nature">
        <title>The genome of Chenopodium quinoa.</title>
        <authorList>
            <person name="Jarvis D.E."/>
            <person name="Ho Y.S."/>
            <person name="Lightfoot D.J."/>
            <person name="Schmoeckel S.M."/>
            <person name="Li B."/>
            <person name="Borm T.J.A."/>
            <person name="Ohyanagi H."/>
            <person name="Mineta K."/>
            <person name="Michell C.T."/>
            <person name="Saber N."/>
            <person name="Kharbatia N.M."/>
            <person name="Rupper R.R."/>
            <person name="Sharp A.R."/>
            <person name="Dally N."/>
            <person name="Boughton B.A."/>
            <person name="Woo Y.H."/>
            <person name="Gao G."/>
            <person name="Schijlen E.G.W.M."/>
            <person name="Guo X."/>
            <person name="Momin A.A."/>
            <person name="Negrao S."/>
            <person name="Al-Babili S."/>
            <person name="Gehring C."/>
            <person name="Roessner U."/>
            <person name="Jung C."/>
            <person name="Murphy K."/>
            <person name="Arold S.T."/>
            <person name="Gojobori T."/>
            <person name="van der Linden C.G."/>
            <person name="van Loo E.N."/>
            <person name="Jellen E.N."/>
            <person name="Maughan P.J."/>
            <person name="Tester M."/>
        </authorList>
    </citation>
    <scope>NUCLEOTIDE SEQUENCE [LARGE SCALE GENOMIC DNA]</scope>
    <source>
        <strain evidence="4">cv. PI 614886</strain>
    </source>
</reference>
<dbReference type="Pfam" id="PF03181">
    <property type="entry name" value="BURP"/>
    <property type="match status" value="2"/>
</dbReference>
<dbReference type="Proteomes" id="UP000596660">
    <property type="component" value="Unplaced"/>
</dbReference>
<evidence type="ECO:0000313" key="4">
    <source>
        <dbReference type="EnsemblPlants" id="AUR62009353-RA:cds"/>
    </source>
</evidence>
<evidence type="ECO:0000256" key="2">
    <source>
        <dbReference type="SAM" id="SignalP"/>
    </source>
</evidence>
<feature type="region of interest" description="Disordered" evidence="1">
    <location>
        <begin position="465"/>
        <end position="496"/>
    </location>
</feature>
<keyword evidence="2" id="KW-0732">Signal</keyword>
<feature type="region of interest" description="Disordered" evidence="1">
    <location>
        <begin position="71"/>
        <end position="99"/>
    </location>
</feature>
<dbReference type="SMART" id="SM01045">
    <property type="entry name" value="BURP"/>
    <property type="match status" value="2"/>
</dbReference>
<sequence>MEFRLLSILAFLSIALMVSEAALPPEIYWKINLPNTEMPKAVKNSLPKPEWMEEESTSVNVGKGGVHVNTRSKQGGGTAVNVGPHKGANVNTGKPNGHTNVNVGPKSGVGVHTGKPNGGHTDVHVGPKGGVGVHAGKPGKGADVGVGKGGVTVKAGPKKKPVYVGVHPGPNPFNYNYAASEAQLHDDPTKALFFLEKDMKVGQSMNVHFTRSTNAATFLPREEVKSLPFSSDETPAILKEFSVQPNSDEAKVIQETIKGCEENGIQGKNVKAMSTESKTIDDKVQKYTITAVKKVANDNEAAVCHKQKYAYAVFYCHKTKDTSAYTVSLMGADGSKAKAMAVCHKDTSAWNPKHLAFQALNVKPGSVPVCHFLPEDHIIGVVLSQASLPSEIYWKKMLPNTEMPKAVKLSLSEPGEDVNELKGGVHLHANGRALRHIRHHHRHHEHEGGDQDVNVDSMTGVGVHTRKNGGGHTDVDVGPTNGIGVHTGKPGRGKADVNVGMEGVTVNAGHEKKPVYVRVHPGFNPFDYRYAHSHSSSSNTSSSSSNNYSSNNSDEQFQEEPGRSLFFLEKDMKFGHSMRLHFKQRTNDATFLPREKAKTLPFSTNKIIDILHEFEVEPNTEEAKVIEETIEGCKHKGIQGEQKYCATSLESLVDYAKNTLGKNVKAMSTEAKIIGNKVKNYTIAAKKIVAKDNEAAVCHKQRYAYAVFYCHKSKGTSAYKVTLISKDGSKAKAMAICHKDTSAWNPQHLAFQVLNVKRGSCPICHFLPEDHIVWISN</sequence>
<dbReference type="OMA" id="LCSQPVY"/>
<dbReference type="EnsemblPlants" id="AUR62009353-RA">
    <property type="protein sequence ID" value="AUR62009353-RA:cds"/>
    <property type="gene ID" value="AUR62009353"/>
</dbReference>
<keyword evidence="5" id="KW-1185">Reference proteome</keyword>
<feature type="compositionally biased region" description="Polar residues" evidence="1">
    <location>
        <begin position="89"/>
        <end position="99"/>
    </location>
</feature>
<reference evidence="4" key="2">
    <citation type="submission" date="2021-03" db="UniProtKB">
        <authorList>
            <consortium name="EnsemblPlants"/>
        </authorList>
    </citation>
    <scope>IDENTIFICATION</scope>
</reference>
<feature type="compositionally biased region" description="Low complexity" evidence="1">
    <location>
        <begin position="533"/>
        <end position="553"/>
    </location>
</feature>
<evidence type="ECO:0000259" key="3">
    <source>
        <dbReference type="PROSITE" id="PS51277"/>
    </source>
</evidence>
<accession>A0A803LBW4</accession>
<proteinExistence type="predicted"/>
<dbReference type="AlphaFoldDB" id="A0A803LBW4"/>
<feature type="signal peptide" evidence="2">
    <location>
        <begin position="1"/>
        <end position="21"/>
    </location>
</feature>
<feature type="domain" description="BURP" evidence="3">
    <location>
        <begin position="193"/>
        <end position="383"/>
    </location>
</feature>
<dbReference type="PANTHER" id="PTHR31236:SF2">
    <property type="entry name" value="BURP DOMAIN PROTEIN RD22"/>
    <property type="match status" value="1"/>
</dbReference>
<dbReference type="PROSITE" id="PS51277">
    <property type="entry name" value="BURP"/>
    <property type="match status" value="2"/>
</dbReference>
<evidence type="ECO:0000313" key="5">
    <source>
        <dbReference type="Proteomes" id="UP000596660"/>
    </source>
</evidence>
<dbReference type="PANTHER" id="PTHR31236">
    <property type="entry name" value="BURP DOMAIN PROTEIN USPL1-LIKE"/>
    <property type="match status" value="1"/>
</dbReference>
<evidence type="ECO:0000256" key="1">
    <source>
        <dbReference type="SAM" id="MobiDB-lite"/>
    </source>
</evidence>
<dbReference type="InterPro" id="IPR004873">
    <property type="entry name" value="BURP_dom"/>
</dbReference>
<organism evidence="4 5">
    <name type="scientific">Chenopodium quinoa</name>
    <name type="common">Quinoa</name>
    <dbReference type="NCBI Taxonomy" id="63459"/>
    <lineage>
        <taxon>Eukaryota</taxon>
        <taxon>Viridiplantae</taxon>
        <taxon>Streptophyta</taxon>
        <taxon>Embryophyta</taxon>
        <taxon>Tracheophyta</taxon>
        <taxon>Spermatophyta</taxon>
        <taxon>Magnoliopsida</taxon>
        <taxon>eudicotyledons</taxon>
        <taxon>Gunneridae</taxon>
        <taxon>Pentapetalae</taxon>
        <taxon>Caryophyllales</taxon>
        <taxon>Chenopodiaceae</taxon>
        <taxon>Chenopodioideae</taxon>
        <taxon>Atripliceae</taxon>
        <taxon>Chenopodium</taxon>
    </lineage>
</organism>